<gene>
    <name evidence="1" type="ORF">K469DRAFT_613315</name>
</gene>
<dbReference type="Proteomes" id="UP000800200">
    <property type="component" value="Unassembled WGS sequence"/>
</dbReference>
<dbReference type="PANTHER" id="PTHR46411:SF3">
    <property type="entry name" value="AAA+ ATPASE DOMAIN-CONTAINING PROTEIN"/>
    <property type="match status" value="1"/>
</dbReference>
<dbReference type="EMBL" id="ML994774">
    <property type="protein sequence ID" value="KAF2174780.1"/>
    <property type="molecule type" value="Genomic_DNA"/>
</dbReference>
<reference evidence="1" key="1">
    <citation type="journal article" date="2020" name="Stud. Mycol.">
        <title>101 Dothideomycetes genomes: a test case for predicting lifestyles and emergence of pathogens.</title>
        <authorList>
            <person name="Haridas S."/>
            <person name="Albert R."/>
            <person name="Binder M."/>
            <person name="Bloem J."/>
            <person name="Labutti K."/>
            <person name="Salamov A."/>
            <person name="Andreopoulos B."/>
            <person name="Baker S."/>
            <person name="Barry K."/>
            <person name="Bills G."/>
            <person name="Bluhm B."/>
            <person name="Cannon C."/>
            <person name="Castanera R."/>
            <person name="Culley D."/>
            <person name="Daum C."/>
            <person name="Ezra D."/>
            <person name="Gonzalez J."/>
            <person name="Henrissat B."/>
            <person name="Kuo A."/>
            <person name="Liang C."/>
            <person name="Lipzen A."/>
            <person name="Lutzoni F."/>
            <person name="Magnuson J."/>
            <person name="Mondo S."/>
            <person name="Nolan M."/>
            <person name="Ohm R."/>
            <person name="Pangilinan J."/>
            <person name="Park H.-J."/>
            <person name="Ramirez L."/>
            <person name="Alfaro M."/>
            <person name="Sun H."/>
            <person name="Tritt A."/>
            <person name="Yoshinaga Y."/>
            <person name="Zwiers L.-H."/>
            <person name="Turgeon B."/>
            <person name="Goodwin S."/>
            <person name="Spatafora J."/>
            <person name="Crous P."/>
            <person name="Grigoriev I."/>
        </authorList>
    </citation>
    <scope>NUCLEOTIDE SEQUENCE</scope>
    <source>
        <strain evidence="1">CBS 207.26</strain>
    </source>
</reference>
<proteinExistence type="predicted"/>
<evidence type="ECO:0000313" key="1">
    <source>
        <dbReference type="EMBL" id="KAF2174780.1"/>
    </source>
</evidence>
<organism evidence="1 2">
    <name type="scientific">Zopfia rhizophila CBS 207.26</name>
    <dbReference type="NCBI Taxonomy" id="1314779"/>
    <lineage>
        <taxon>Eukaryota</taxon>
        <taxon>Fungi</taxon>
        <taxon>Dikarya</taxon>
        <taxon>Ascomycota</taxon>
        <taxon>Pezizomycotina</taxon>
        <taxon>Dothideomycetes</taxon>
        <taxon>Dothideomycetes incertae sedis</taxon>
        <taxon>Zopfiaceae</taxon>
        <taxon>Zopfia</taxon>
    </lineage>
</organism>
<keyword evidence="2" id="KW-1185">Reference proteome</keyword>
<dbReference type="PANTHER" id="PTHR46411">
    <property type="entry name" value="FAMILY ATPASE, PUTATIVE-RELATED"/>
    <property type="match status" value="1"/>
</dbReference>
<sequence length="122" mass="14411">MILSLITVFLRKLEYLDGIMFLMTNRVSEFDEAILSRIHLMLRYNESRTSYGALDIHDQEMERLVSSKLNRRQIKNVVSTAHALATKEKCRIKFGHLSKAVTVNERFMREFNRTEHINSVFF</sequence>
<dbReference type="AlphaFoldDB" id="A0A6A6DA04"/>
<protein>
    <recommendedName>
        <fullName evidence="3">ATPase AAA-type core domain-containing protein</fullName>
    </recommendedName>
</protein>
<name>A0A6A6DA04_9PEZI</name>
<dbReference type="OrthoDB" id="10042665at2759"/>
<accession>A0A6A6DA04</accession>
<evidence type="ECO:0000313" key="2">
    <source>
        <dbReference type="Proteomes" id="UP000800200"/>
    </source>
</evidence>
<evidence type="ECO:0008006" key="3">
    <source>
        <dbReference type="Google" id="ProtNLM"/>
    </source>
</evidence>